<dbReference type="EMBL" id="GL737682">
    <property type="protein sequence ID" value="EFX59865.1"/>
    <property type="molecule type" value="Genomic_DNA"/>
</dbReference>
<feature type="transmembrane region" description="Helical" evidence="1">
    <location>
        <begin position="46"/>
        <end position="71"/>
    </location>
</feature>
<dbReference type="AlphaFoldDB" id="E9I815"/>
<accession>E9I815</accession>
<keyword evidence="3" id="KW-1185">Reference proteome</keyword>
<gene>
    <name evidence="2" type="ORF">DAPPUDRAFT_126480</name>
</gene>
<dbReference type="InParanoid" id="E9I815"/>
<keyword evidence="1" id="KW-0472">Membrane</keyword>
<feature type="transmembrane region" description="Helical" evidence="1">
    <location>
        <begin position="77"/>
        <end position="99"/>
    </location>
</feature>
<dbReference type="Proteomes" id="UP000000305">
    <property type="component" value="Unassembled WGS sequence"/>
</dbReference>
<protein>
    <submittedName>
        <fullName evidence="2">Uncharacterized protein</fullName>
    </submittedName>
</protein>
<proteinExistence type="predicted"/>
<evidence type="ECO:0000313" key="2">
    <source>
        <dbReference type="EMBL" id="EFX59865.1"/>
    </source>
</evidence>
<evidence type="ECO:0000313" key="3">
    <source>
        <dbReference type="Proteomes" id="UP000000305"/>
    </source>
</evidence>
<dbReference type="KEGG" id="dpx:DAPPUDRAFT_126480"/>
<keyword evidence="1" id="KW-0812">Transmembrane</keyword>
<sequence length="152" mass="17023">MAAMLSFPESPVAVNQLVSTSAWVIARQSGVVNMMKLRPNHWRYRYAAKVSGFLPLLSILFVAAMISSVIIRMPELFFVAIVLSWPFVLPMAGLGCHLCNYNIFLPYRGLEYPEHGDSWTHPEVEGRSWRKRFVVPKNCPKCGAAILAEGPS</sequence>
<name>E9I815_DAPPU</name>
<evidence type="ECO:0000256" key="1">
    <source>
        <dbReference type="SAM" id="Phobius"/>
    </source>
</evidence>
<organism evidence="2 3">
    <name type="scientific">Daphnia pulex</name>
    <name type="common">Water flea</name>
    <dbReference type="NCBI Taxonomy" id="6669"/>
    <lineage>
        <taxon>Eukaryota</taxon>
        <taxon>Metazoa</taxon>
        <taxon>Ecdysozoa</taxon>
        <taxon>Arthropoda</taxon>
        <taxon>Crustacea</taxon>
        <taxon>Branchiopoda</taxon>
        <taxon>Diplostraca</taxon>
        <taxon>Cladocera</taxon>
        <taxon>Anomopoda</taxon>
        <taxon>Daphniidae</taxon>
        <taxon>Daphnia</taxon>
    </lineage>
</organism>
<dbReference type="HOGENOM" id="CLU_1724156_0_0_1"/>
<keyword evidence="1" id="KW-1133">Transmembrane helix</keyword>
<reference evidence="2 3" key="1">
    <citation type="journal article" date="2011" name="Science">
        <title>The ecoresponsive genome of Daphnia pulex.</title>
        <authorList>
            <person name="Colbourne J.K."/>
            <person name="Pfrender M.E."/>
            <person name="Gilbert D."/>
            <person name="Thomas W.K."/>
            <person name="Tucker A."/>
            <person name="Oakley T.H."/>
            <person name="Tokishita S."/>
            <person name="Aerts A."/>
            <person name="Arnold G.J."/>
            <person name="Basu M.K."/>
            <person name="Bauer D.J."/>
            <person name="Caceres C.E."/>
            <person name="Carmel L."/>
            <person name="Casola C."/>
            <person name="Choi J.H."/>
            <person name="Detter J.C."/>
            <person name="Dong Q."/>
            <person name="Dusheyko S."/>
            <person name="Eads B.D."/>
            <person name="Frohlich T."/>
            <person name="Geiler-Samerotte K.A."/>
            <person name="Gerlach D."/>
            <person name="Hatcher P."/>
            <person name="Jogdeo S."/>
            <person name="Krijgsveld J."/>
            <person name="Kriventseva E.V."/>
            <person name="Kultz D."/>
            <person name="Laforsch C."/>
            <person name="Lindquist E."/>
            <person name="Lopez J."/>
            <person name="Manak J.R."/>
            <person name="Muller J."/>
            <person name="Pangilinan J."/>
            <person name="Patwardhan R.P."/>
            <person name="Pitluck S."/>
            <person name="Pritham E.J."/>
            <person name="Rechtsteiner A."/>
            <person name="Rho M."/>
            <person name="Rogozin I.B."/>
            <person name="Sakarya O."/>
            <person name="Salamov A."/>
            <person name="Schaack S."/>
            <person name="Shapiro H."/>
            <person name="Shiga Y."/>
            <person name="Skalitzky C."/>
            <person name="Smith Z."/>
            <person name="Souvorov A."/>
            <person name="Sung W."/>
            <person name="Tang Z."/>
            <person name="Tsuchiya D."/>
            <person name="Tu H."/>
            <person name="Vos H."/>
            <person name="Wang M."/>
            <person name="Wolf Y.I."/>
            <person name="Yamagata H."/>
            <person name="Yamada T."/>
            <person name="Ye Y."/>
            <person name="Shaw J.R."/>
            <person name="Andrews J."/>
            <person name="Crease T.J."/>
            <person name="Tang H."/>
            <person name="Lucas S.M."/>
            <person name="Robertson H.M."/>
            <person name="Bork P."/>
            <person name="Koonin E.V."/>
            <person name="Zdobnov E.M."/>
            <person name="Grigoriev I.V."/>
            <person name="Lynch M."/>
            <person name="Boore J.L."/>
        </authorList>
    </citation>
    <scope>NUCLEOTIDE SEQUENCE [LARGE SCALE GENOMIC DNA]</scope>
</reference>